<dbReference type="AlphaFoldDB" id="A0A657LT70"/>
<evidence type="ECO:0000256" key="5">
    <source>
        <dbReference type="ARBA" id="ARBA00023002"/>
    </source>
</evidence>
<proteinExistence type="inferred from homology"/>
<dbReference type="Gene3D" id="3.40.50.720">
    <property type="entry name" value="NAD(P)-binding Rossmann-like Domain"/>
    <property type="match status" value="1"/>
</dbReference>
<name>A0A657LT70_9HYPH</name>
<dbReference type="InterPro" id="IPR036291">
    <property type="entry name" value="NAD(P)-bd_dom_sf"/>
</dbReference>
<dbReference type="InterPro" id="IPR011032">
    <property type="entry name" value="GroES-like_sf"/>
</dbReference>
<dbReference type="Gene3D" id="3.90.180.10">
    <property type="entry name" value="Medium-chain alcohol dehydrogenases, catalytic domain"/>
    <property type="match status" value="2"/>
</dbReference>
<dbReference type="RefSeq" id="WP_071832841.1">
    <property type="nucleotide sequence ID" value="NZ_LSRP01000080.1"/>
</dbReference>
<keyword evidence="4" id="KW-0862">Zinc</keyword>
<keyword evidence="3" id="KW-0479">Metal-binding</keyword>
<dbReference type="OrthoDB" id="9781588at2"/>
<keyword evidence="7" id="KW-1185">Reference proteome</keyword>
<dbReference type="SUPFAM" id="SSF51735">
    <property type="entry name" value="NAD(P)-binding Rossmann-fold domains"/>
    <property type="match status" value="1"/>
</dbReference>
<organism evidence="6 7">
    <name type="scientific">Pararhizobium antarcticum</name>
    <dbReference type="NCBI Taxonomy" id="1798805"/>
    <lineage>
        <taxon>Bacteria</taxon>
        <taxon>Pseudomonadati</taxon>
        <taxon>Pseudomonadota</taxon>
        <taxon>Alphaproteobacteria</taxon>
        <taxon>Hyphomicrobiales</taxon>
        <taxon>Rhizobiaceae</taxon>
        <taxon>Rhizobium/Agrobacterium group</taxon>
        <taxon>Pararhizobium</taxon>
    </lineage>
</organism>
<evidence type="ECO:0000313" key="6">
    <source>
        <dbReference type="EMBL" id="OJF97767.1"/>
    </source>
</evidence>
<sequence length="334" mass="35894">MIVSTQITDISGNGGVARALWFTALGQCRIEEETLPALRDGDVLVRSLYSGISRGTEATVFEGRVPQSEYDRMRAPFMSGVFPFPVKYGYCTVGEVMEGEAALVGARVFCLYPHQDYFVVPQTALTLLPPDLAPERAVLAANMETALNIVWDAEIRPGDRVAVFGSGVVGALTAHLAAGIPGTETVLVDPNPERARLAGALGVSFVAPDALEGEFDVLVNASGESAALSMAIDHAGLEGRIVEASWYGERQATLSLGGAFHSRRLSIKSSQVGHVSASQQPRWPLSRRLAKALDLLADPRLDALISGETAFSDLQDIYPRILHSTSTLCHRVRY</sequence>
<reference evidence="6 7" key="1">
    <citation type="submission" date="2016-02" db="EMBL/GenBank/DDBJ databases">
        <title>Genome sequencing of a beta-galactosidase producing bacteria Rhizobium sp. 59.</title>
        <authorList>
            <person name="Wang D."/>
            <person name="Kot W."/>
            <person name="Qin Y."/>
            <person name="Hansen L."/>
            <person name="Naqvi K."/>
            <person name="Rensing C."/>
        </authorList>
    </citation>
    <scope>NUCLEOTIDE SEQUENCE [LARGE SCALE GENOMIC DNA]</scope>
    <source>
        <strain evidence="6 7">59</strain>
    </source>
</reference>
<dbReference type="Proteomes" id="UP000182661">
    <property type="component" value="Unassembled WGS sequence"/>
</dbReference>
<comment type="cofactor">
    <cofactor evidence="1">
        <name>Zn(2+)</name>
        <dbReference type="ChEBI" id="CHEBI:29105"/>
    </cofactor>
</comment>
<dbReference type="GO" id="GO:0046872">
    <property type="term" value="F:metal ion binding"/>
    <property type="evidence" value="ECO:0007669"/>
    <property type="project" value="UniProtKB-KW"/>
</dbReference>
<dbReference type="PANTHER" id="PTHR43350:SF19">
    <property type="entry name" value="D-GULOSIDE 3-DEHYDROGENASE"/>
    <property type="match status" value="1"/>
</dbReference>
<dbReference type="PANTHER" id="PTHR43350">
    <property type="entry name" value="NAD-DEPENDENT ALCOHOL DEHYDROGENASE"/>
    <property type="match status" value="1"/>
</dbReference>
<protein>
    <submittedName>
        <fullName evidence="6">Dehydrogenase</fullName>
    </submittedName>
</protein>
<evidence type="ECO:0000256" key="4">
    <source>
        <dbReference type="ARBA" id="ARBA00022833"/>
    </source>
</evidence>
<evidence type="ECO:0000256" key="3">
    <source>
        <dbReference type="ARBA" id="ARBA00022723"/>
    </source>
</evidence>
<dbReference type="CDD" id="cd08255">
    <property type="entry name" value="2-desacetyl-2-hydroxyethyl_bacteriochlorophyllide_like"/>
    <property type="match status" value="1"/>
</dbReference>
<dbReference type="SUPFAM" id="SSF50129">
    <property type="entry name" value="GroES-like"/>
    <property type="match status" value="1"/>
</dbReference>
<comment type="similarity">
    <text evidence="2">Belongs to the zinc-containing alcohol dehydrogenase family.</text>
</comment>
<dbReference type="EMBL" id="LSRP01000080">
    <property type="protein sequence ID" value="OJF97767.1"/>
    <property type="molecule type" value="Genomic_DNA"/>
</dbReference>
<dbReference type="GO" id="GO:0016491">
    <property type="term" value="F:oxidoreductase activity"/>
    <property type="evidence" value="ECO:0007669"/>
    <property type="project" value="UniProtKB-KW"/>
</dbReference>
<accession>A0A657LT70</accession>
<evidence type="ECO:0000313" key="7">
    <source>
        <dbReference type="Proteomes" id="UP000182661"/>
    </source>
</evidence>
<evidence type="ECO:0000256" key="2">
    <source>
        <dbReference type="ARBA" id="ARBA00008072"/>
    </source>
</evidence>
<gene>
    <name evidence="6" type="ORF">AX760_16020</name>
</gene>
<comment type="caution">
    <text evidence="6">The sequence shown here is derived from an EMBL/GenBank/DDBJ whole genome shotgun (WGS) entry which is preliminary data.</text>
</comment>
<keyword evidence="5" id="KW-0560">Oxidoreductase</keyword>
<evidence type="ECO:0000256" key="1">
    <source>
        <dbReference type="ARBA" id="ARBA00001947"/>
    </source>
</evidence>